<dbReference type="Proteomes" id="UP000663191">
    <property type="component" value="Chromosome"/>
</dbReference>
<evidence type="ECO:0000313" key="2">
    <source>
        <dbReference type="Proteomes" id="UP000663191"/>
    </source>
</evidence>
<dbReference type="KEGG" id="hlo:J0X27_10420"/>
<name>A0A8A2U6L5_9EURY</name>
<dbReference type="AlphaFoldDB" id="A0A8A2U6L5"/>
<dbReference type="EMBL" id="CP071463">
    <property type="protein sequence ID" value="QSW83885.1"/>
    <property type="molecule type" value="Genomic_DNA"/>
</dbReference>
<proteinExistence type="predicted"/>
<protein>
    <submittedName>
        <fullName evidence="1">Uncharacterized protein</fullName>
    </submittedName>
</protein>
<dbReference type="RefSeq" id="WP_207269127.1">
    <property type="nucleotide sequence ID" value="NZ_CP071463.1"/>
</dbReference>
<accession>A0A8A2U6L5</accession>
<dbReference type="GeneID" id="63184162"/>
<evidence type="ECO:0000313" key="1">
    <source>
        <dbReference type="EMBL" id="QSW83885.1"/>
    </source>
</evidence>
<organism evidence="1 2">
    <name type="scientific">Natrinema longum</name>
    <dbReference type="NCBI Taxonomy" id="370324"/>
    <lineage>
        <taxon>Archaea</taxon>
        <taxon>Methanobacteriati</taxon>
        <taxon>Methanobacteriota</taxon>
        <taxon>Stenosarchaea group</taxon>
        <taxon>Halobacteria</taxon>
        <taxon>Halobacteriales</taxon>
        <taxon>Natrialbaceae</taxon>
        <taxon>Natrinema</taxon>
    </lineage>
</organism>
<dbReference type="OrthoDB" id="349998at2157"/>
<sequence>MPTTHAESQERTEQQTLRELPGFHLDSGSPCACGVEAIQTSKSVGYSEFVTYTHRCTECGNEFVTYIEG</sequence>
<keyword evidence="2" id="KW-1185">Reference proteome</keyword>
<gene>
    <name evidence="1" type="ORF">J0X27_10420</name>
</gene>
<reference evidence="1 2" key="1">
    <citation type="journal article" date="2006" name="Int. J. Syst. Evol. Microbiol.">
        <title>Haloterrigena longa sp. nov. and Haloterrigena limicola sp. nov., extremely halophilic archaea isolated from a salt lake.</title>
        <authorList>
            <person name="Cui H.L."/>
            <person name="Tohty D."/>
            <person name="Zhou P.J."/>
            <person name="Liu S.J."/>
        </authorList>
    </citation>
    <scope>NUCLEOTIDE SEQUENCE [LARGE SCALE GENOMIC DNA]</scope>
    <source>
        <strain evidence="1 2">ABH32</strain>
    </source>
</reference>